<reference evidence="2" key="1">
    <citation type="submission" date="2018-05" db="EMBL/GenBank/DDBJ databases">
        <title>Luteimonas pekinense sp. nov., isolated from human Meibomian gland secretions, Beijing, China.</title>
        <authorList>
            <person name="Wen T."/>
            <person name="Bai H."/>
            <person name="Lv H."/>
        </authorList>
    </citation>
    <scope>NUCLEOTIDE SEQUENCE [LARGE SCALE GENOMIC DNA]</scope>
    <source>
        <strain evidence="2">83-4</strain>
    </source>
</reference>
<dbReference type="RefSeq" id="WP_112926763.1">
    <property type="nucleotide sequence ID" value="NZ_CP029556.1"/>
</dbReference>
<organism evidence="1 2">
    <name type="scientific">Solilutibacter oculi</name>
    <dbReference type="NCBI Taxonomy" id="2698682"/>
    <lineage>
        <taxon>Bacteria</taxon>
        <taxon>Pseudomonadati</taxon>
        <taxon>Pseudomonadota</taxon>
        <taxon>Gammaproteobacteria</taxon>
        <taxon>Lysobacterales</taxon>
        <taxon>Lysobacteraceae</taxon>
        <taxon>Solilutibacter</taxon>
    </lineage>
</organism>
<dbReference type="PANTHER" id="PTHR36849:SF1">
    <property type="entry name" value="CYTOPLASMIC PROTEIN"/>
    <property type="match status" value="1"/>
</dbReference>
<sequence length="118" mass="13646">MTHAIELKRVYEPADKADGARILVDRLWPRGVSKEEAALDAWLKDLSPSTELREWFGHDPDKWAEFRRRYFAELEGEAETAALAELRGWVKKGRVTLLYAAHDEAHNNAVALRDYLQR</sequence>
<keyword evidence="2" id="KW-1185">Reference proteome</keyword>
<protein>
    <recommendedName>
        <fullName evidence="3">DUF488 domain-containing protein</fullName>
    </recommendedName>
</protein>
<evidence type="ECO:0008006" key="3">
    <source>
        <dbReference type="Google" id="ProtNLM"/>
    </source>
</evidence>
<name>A0A344J690_9GAMM</name>
<dbReference type="OrthoDB" id="9790745at2"/>
<dbReference type="InterPro" id="IPR052552">
    <property type="entry name" value="YeaO-like"/>
</dbReference>
<dbReference type="PANTHER" id="PTHR36849">
    <property type="entry name" value="CYTOPLASMIC PROTEIN-RELATED"/>
    <property type="match status" value="1"/>
</dbReference>
<dbReference type="EMBL" id="CP029556">
    <property type="protein sequence ID" value="AXA84550.1"/>
    <property type="molecule type" value="Genomic_DNA"/>
</dbReference>
<dbReference type="Proteomes" id="UP000251842">
    <property type="component" value="Chromosome"/>
</dbReference>
<gene>
    <name evidence="1" type="ORF">DCD74_07515</name>
</gene>
<dbReference type="AlphaFoldDB" id="A0A344J690"/>
<evidence type="ECO:0000313" key="1">
    <source>
        <dbReference type="EMBL" id="AXA84550.1"/>
    </source>
</evidence>
<proteinExistence type="predicted"/>
<dbReference type="Pfam" id="PF22752">
    <property type="entry name" value="DUF488-N3i"/>
    <property type="match status" value="1"/>
</dbReference>
<accession>A0A344J690</accession>
<dbReference type="KEGG" id="lue:DCD74_07515"/>
<evidence type="ECO:0000313" key="2">
    <source>
        <dbReference type="Proteomes" id="UP000251842"/>
    </source>
</evidence>